<dbReference type="Proteomes" id="UP001143307">
    <property type="component" value="Unassembled WGS sequence"/>
</dbReference>
<comment type="caution">
    <text evidence="1">The sequence shown here is derived from an EMBL/GenBank/DDBJ whole genome shotgun (WGS) entry which is preliminary data.</text>
</comment>
<dbReference type="EMBL" id="SHNP01000001">
    <property type="protein sequence ID" value="MCX2972783.1"/>
    <property type="molecule type" value="Genomic_DNA"/>
</dbReference>
<gene>
    <name evidence="1" type="ORF">EYC87_04185</name>
</gene>
<evidence type="ECO:0000313" key="2">
    <source>
        <dbReference type="Proteomes" id="UP001143307"/>
    </source>
</evidence>
<sequence>MVTAEGARSQIRKAAGIDYLGFTYDEKFLVASTQFPFEEVFDDLSWVNYVSDPDEWCVSALESLAGASLHSSRCKADLRLALRLNLEPHAPLR</sequence>
<name>A0ABT3SS27_9GAMM</name>
<protein>
    <submittedName>
        <fullName evidence="1">Uncharacterized protein</fullName>
    </submittedName>
</protein>
<dbReference type="RefSeq" id="WP_279251747.1">
    <property type="nucleotide sequence ID" value="NZ_SHNP01000001.1"/>
</dbReference>
<evidence type="ECO:0000313" key="1">
    <source>
        <dbReference type="EMBL" id="MCX2972783.1"/>
    </source>
</evidence>
<accession>A0ABT3SS27</accession>
<proteinExistence type="predicted"/>
<keyword evidence="2" id="KW-1185">Reference proteome</keyword>
<dbReference type="Gene3D" id="3.30.70.2450">
    <property type="match status" value="1"/>
</dbReference>
<dbReference type="Gene3D" id="3.50.50.60">
    <property type="entry name" value="FAD/NAD(P)-binding domain"/>
    <property type="match status" value="1"/>
</dbReference>
<dbReference type="InterPro" id="IPR036188">
    <property type="entry name" value="FAD/NAD-bd_sf"/>
</dbReference>
<reference evidence="1" key="1">
    <citation type="submission" date="2019-02" db="EMBL/GenBank/DDBJ databases">
        <authorList>
            <person name="Li S.-H."/>
        </authorList>
    </citation>
    <scope>NUCLEOTIDE SEQUENCE</scope>
    <source>
        <strain evidence="1">IMCC8485</strain>
    </source>
</reference>
<organism evidence="1 2">
    <name type="scientific">Candidatus Seongchinamella marina</name>
    <dbReference type="NCBI Taxonomy" id="2518990"/>
    <lineage>
        <taxon>Bacteria</taxon>
        <taxon>Pseudomonadati</taxon>
        <taxon>Pseudomonadota</taxon>
        <taxon>Gammaproteobacteria</taxon>
        <taxon>Cellvibrionales</taxon>
        <taxon>Halieaceae</taxon>
        <taxon>Seongchinamella</taxon>
    </lineage>
</organism>